<reference evidence="1" key="1">
    <citation type="submission" date="2016-08" db="EMBL/GenBank/DDBJ databases">
        <authorList>
            <person name="Seilhamer J.J."/>
        </authorList>
    </citation>
    <scope>NUCLEOTIDE SEQUENCE</scope>
    <source>
        <strain evidence="1">T93</strain>
    </source>
</reference>
<accession>A0A1R3T6S9</accession>
<protein>
    <submittedName>
        <fullName evidence="1">Uncharacterized protein</fullName>
    </submittedName>
</protein>
<dbReference type="AlphaFoldDB" id="A0A1R3T6S9"/>
<organism evidence="1">
    <name type="scientific">Streptococcus salivarius</name>
    <dbReference type="NCBI Taxonomy" id="1304"/>
    <lineage>
        <taxon>Bacteria</taxon>
        <taxon>Bacillati</taxon>
        <taxon>Bacillota</taxon>
        <taxon>Bacilli</taxon>
        <taxon>Lactobacillales</taxon>
        <taxon>Streptococcaceae</taxon>
        <taxon>Streptococcus</taxon>
    </lineage>
</organism>
<sequence>MSYFLKLGLHLLRFHIDFGRLSVAIQKYKIKNIRFKSNRRIGSLYLHNIVSELCKWAISDYACYKIINDFFNTNRHNTDSRSIISSRIDRLREEQKKIYNNEANNYCFYKVKGLILNLFENSTISDNDYRKVYSDYIEHLTMQWKKYPGRYGKVFYEPLIKYKRNELFANRDFANSKCDVVYKNNREKSLSIYECKFGLLTFFSHLRMDINTAPRNLRKKGIRARRKINYLNECKRIFSSNSDIINLDVKIITLATRSSLRSSSNLLGGIDVITREDLEDRSFYNSLKKE</sequence>
<evidence type="ECO:0000313" key="1">
    <source>
        <dbReference type="EMBL" id="SCW21001.1"/>
    </source>
</evidence>
<dbReference type="EMBL" id="LT622837">
    <property type="protein sequence ID" value="SCW21001.1"/>
    <property type="molecule type" value="Genomic_DNA"/>
</dbReference>
<name>A0A1R3T6S9_STRSL</name>
<proteinExistence type="predicted"/>
<reference evidence="1" key="2">
    <citation type="submission" date="2017-02" db="EMBL/GenBank/DDBJ databases">
        <title>Diversity of integrative and conjugative elements of Streptococcus salivarius and their intra- and interspecies transfer.</title>
        <authorList>
            <person name="Dahmane N."/>
            <person name="Libante V."/>
            <person name="Charron-Bourgoin F."/>
            <person name="Guedon E."/>
            <person name="Guedon G."/>
            <person name="Leblond-Bourget N."/>
            <person name="Payot S."/>
        </authorList>
    </citation>
    <scope>NUCLEOTIDE SEQUENCE</scope>
    <source>
        <strain evidence="1">T93</strain>
    </source>
</reference>